<evidence type="ECO:0000259" key="3">
    <source>
        <dbReference type="SMART" id="SM00829"/>
    </source>
</evidence>
<dbReference type="EMBL" id="AYSA01000227">
    <property type="protein sequence ID" value="ESZ94746.1"/>
    <property type="molecule type" value="Genomic_DNA"/>
</dbReference>
<feature type="domain" description="Enoyl reductase (ER)" evidence="3">
    <location>
        <begin position="13"/>
        <end position="304"/>
    </location>
</feature>
<evidence type="ECO:0000256" key="2">
    <source>
        <dbReference type="ARBA" id="ARBA00023002"/>
    </source>
</evidence>
<proteinExistence type="inferred from homology"/>
<protein>
    <submittedName>
        <fullName evidence="4">Putative zinc-binding oxidoreductase ToxD</fullName>
    </submittedName>
</protein>
<dbReference type="CDD" id="cd08249">
    <property type="entry name" value="enoyl_reductase_like"/>
    <property type="match status" value="1"/>
</dbReference>
<dbReference type="SMART" id="SM00829">
    <property type="entry name" value="PKS_ER"/>
    <property type="match status" value="1"/>
</dbReference>
<dbReference type="InterPro" id="IPR011032">
    <property type="entry name" value="GroES-like_sf"/>
</dbReference>
<reference evidence="4 5" key="1">
    <citation type="journal article" date="2014" name="Genome Announc.">
        <title>Draft genome sequence of Sclerotinia borealis, a psychrophilic plant pathogenic fungus.</title>
        <authorList>
            <person name="Mardanov A.V."/>
            <person name="Beletsky A.V."/>
            <person name="Kadnikov V.V."/>
            <person name="Ignatov A.N."/>
            <person name="Ravin N.V."/>
        </authorList>
    </citation>
    <scope>NUCLEOTIDE SEQUENCE [LARGE SCALE GENOMIC DNA]</scope>
    <source>
        <strain evidence="5">F-4157</strain>
    </source>
</reference>
<dbReference type="PANTHER" id="PTHR45348:SF2">
    <property type="entry name" value="ZINC-TYPE ALCOHOL DEHYDROGENASE-LIKE PROTEIN C2E1P3.01"/>
    <property type="match status" value="1"/>
</dbReference>
<keyword evidence="2" id="KW-0560">Oxidoreductase</keyword>
<evidence type="ECO:0000256" key="1">
    <source>
        <dbReference type="ARBA" id="ARBA00008072"/>
    </source>
</evidence>
<dbReference type="OrthoDB" id="48317at2759"/>
<dbReference type="PANTHER" id="PTHR45348">
    <property type="entry name" value="HYPOTHETICAL OXIDOREDUCTASE (EUROFUNG)"/>
    <property type="match status" value="1"/>
</dbReference>
<dbReference type="Proteomes" id="UP000019487">
    <property type="component" value="Unassembled WGS sequence"/>
</dbReference>
<sequence length="310" mass="33553">MTSTLQNHGIVKTAIGEASLQPIPVPRLLYDYILVETIAVSLNPTNWQTVGNDIEPEDGTFASYIMVKGDVAFHIPDRVSFEKAASLGCGVTTVALGLYKYLSLSLLAFPPSIPDPKSRFPILVYGGSSATGTLVIQSGLEVITTSSPKNFELLKGLGADHVLNYHDPTCGAKIRSLTQNKLHHVFGTIANTSSAHICADALSSSGDNLYVNLMGVEMPRDDVKSVFFLGYSVTGEAYEMEGNVRPAAPEDFELGKKVFVLLEKLLEDGLIRNHPVRSMNGGLIGILEGMRDLKEGKVSGEKLVYRVREP</sequence>
<dbReference type="HOGENOM" id="CLU_026673_16_1_1"/>
<dbReference type="AlphaFoldDB" id="W9CFV4"/>
<dbReference type="InterPro" id="IPR036291">
    <property type="entry name" value="NAD(P)-bd_dom_sf"/>
</dbReference>
<organism evidence="4 5">
    <name type="scientific">Sclerotinia borealis (strain F-4128)</name>
    <dbReference type="NCBI Taxonomy" id="1432307"/>
    <lineage>
        <taxon>Eukaryota</taxon>
        <taxon>Fungi</taxon>
        <taxon>Dikarya</taxon>
        <taxon>Ascomycota</taxon>
        <taxon>Pezizomycotina</taxon>
        <taxon>Leotiomycetes</taxon>
        <taxon>Helotiales</taxon>
        <taxon>Sclerotiniaceae</taxon>
        <taxon>Sclerotinia</taxon>
    </lineage>
</organism>
<keyword evidence="5" id="KW-1185">Reference proteome</keyword>
<comment type="similarity">
    <text evidence="1">Belongs to the zinc-containing alcohol dehydrogenase family.</text>
</comment>
<dbReference type="Gene3D" id="3.90.180.10">
    <property type="entry name" value="Medium-chain alcohol dehydrogenases, catalytic domain"/>
    <property type="match status" value="1"/>
</dbReference>
<evidence type="ECO:0000313" key="5">
    <source>
        <dbReference type="Proteomes" id="UP000019487"/>
    </source>
</evidence>
<name>W9CFV4_SCLBF</name>
<evidence type="ECO:0000313" key="4">
    <source>
        <dbReference type="EMBL" id="ESZ94746.1"/>
    </source>
</evidence>
<dbReference type="InterPro" id="IPR020843">
    <property type="entry name" value="ER"/>
</dbReference>
<accession>W9CFV4</accession>
<dbReference type="STRING" id="1432307.W9CFV4"/>
<dbReference type="SUPFAM" id="SSF50129">
    <property type="entry name" value="GroES-like"/>
    <property type="match status" value="1"/>
</dbReference>
<dbReference type="SUPFAM" id="SSF51735">
    <property type="entry name" value="NAD(P)-binding Rossmann-fold domains"/>
    <property type="match status" value="1"/>
</dbReference>
<gene>
    <name evidence="4" type="ORF">SBOR_4858</name>
</gene>
<comment type="caution">
    <text evidence="4">The sequence shown here is derived from an EMBL/GenBank/DDBJ whole genome shotgun (WGS) entry which is preliminary data.</text>
</comment>
<dbReference type="Gene3D" id="3.40.50.720">
    <property type="entry name" value="NAD(P)-binding Rossmann-like Domain"/>
    <property type="match status" value="1"/>
</dbReference>
<dbReference type="InterPro" id="IPR047122">
    <property type="entry name" value="Trans-enoyl_RdTase-like"/>
</dbReference>
<dbReference type="GO" id="GO:0016651">
    <property type="term" value="F:oxidoreductase activity, acting on NAD(P)H"/>
    <property type="evidence" value="ECO:0007669"/>
    <property type="project" value="InterPro"/>
</dbReference>